<comment type="caution">
    <text evidence="1">The sequence shown here is derived from an EMBL/GenBank/DDBJ whole genome shotgun (WGS) entry which is preliminary data.</text>
</comment>
<reference evidence="1 2" key="1">
    <citation type="journal article" date="2019" name="Sci. Rep.">
        <title>Orb-weaving spider Araneus ventricosus genome elucidates the spidroin gene catalogue.</title>
        <authorList>
            <person name="Kono N."/>
            <person name="Nakamura H."/>
            <person name="Ohtoshi R."/>
            <person name="Moran D.A.P."/>
            <person name="Shinohara A."/>
            <person name="Yoshida Y."/>
            <person name="Fujiwara M."/>
            <person name="Mori M."/>
            <person name="Tomita M."/>
            <person name="Arakawa K."/>
        </authorList>
    </citation>
    <scope>NUCLEOTIDE SEQUENCE [LARGE SCALE GENOMIC DNA]</scope>
</reference>
<organism evidence="1 2">
    <name type="scientific">Araneus ventricosus</name>
    <name type="common">Orbweaver spider</name>
    <name type="synonym">Epeira ventricosa</name>
    <dbReference type="NCBI Taxonomy" id="182803"/>
    <lineage>
        <taxon>Eukaryota</taxon>
        <taxon>Metazoa</taxon>
        <taxon>Ecdysozoa</taxon>
        <taxon>Arthropoda</taxon>
        <taxon>Chelicerata</taxon>
        <taxon>Arachnida</taxon>
        <taxon>Araneae</taxon>
        <taxon>Araneomorphae</taxon>
        <taxon>Entelegynae</taxon>
        <taxon>Araneoidea</taxon>
        <taxon>Araneidae</taxon>
        <taxon>Araneus</taxon>
    </lineage>
</organism>
<evidence type="ECO:0000313" key="2">
    <source>
        <dbReference type="Proteomes" id="UP000499080"/>
    </source>
</evidence>
<keyword evidence="2" id="KW-1185">Reference proteome</keyword>
<sequence length="163" mass="19085">MEGIARSNCRQIKFSRINRFVPMRGFTNIVKLHEEEAQIDPYTIFKSISFNRKTKSELKNCFSFELTPYPSSLFDEQGMMRKSRESVNYDLFNPANIPSSIENALYANDGGFLLHRVTWELREKFSSTLNKYVEYVTIYFGALSFIVYNTTDYAEIKVPLKLR</sequence>
<gene>
    <name evidence="1" type="ORF">AVEN_140752_1</name>
</gene>
<dbReference type="Proteomes" id="UP000499080">
    <property type="component" value="Unassembled WGS sequence"/>
</dbReference>
<name>A0A4Y2F0T9_ARAVE</name>
<dbReference type="AlphaFoldDB" id="A0A4Y2F0T9"/>
<proteinExistence type="predicted"/>
<dbReference type="EMBL" id="BGPR01000777">
    <property type="protein sequence ID" value="GBM35152.1"/>
    <property type="molecule type" value="Genomic_DNA"/>
</dbReference>
<protein>
    <submittedName>
        <fullName evidence="1">Uncharacterized protein</fullName>
    </submittedName>
</protein>
<accession>A0A4Y2F0T9</accession>
<evidence type="ECO:0000313" key="1">
    <source>
        <dbReference type="EMBL" id="GBM35152.1"/>
    </source>
</evidence>